<dbReference type="CDD" id="cd05466">
    <property type="entry name" value="PBP2_LTTR_substrate"/>
    <property type="match status" value="1"/>
</dbReference>
<dbReference type="PANTHER" id="PTHR30126:SF78">
    <property type="entry name" value="HTH LYSR-TYPE DOMAIN-CONTAINING PROTEIN"/>
    <property type="match status" value="1"/>
</dbReference>
<protein>
    <submittedName>
        <fullName evidence="6">LysR family transcriptional regulator</fullName>
    </submittedName>
</protein>
<dbReference type="RefSeq" id="WP_094912400.1">
    <property type="nucleotide sequence ID" value="NZ_CM125968.1"/>
</dbReference>
<dbReference type="InterPro" id="IPR005119">
    <property type="entry name" value="LysR_subst-bd"/>
</dbReference>
<keyword evidence="2" id="KW-0805">Transcription regulation</keyword>
<name>A0A8I1MD04_9BACI</name>
<proteinExistence type="inferred from homology"/>
<dbReference type="Gene3D" id="3.40.190.290">
    <property type="match status" value="1"/>
</dbReference>
<dbReference type="PANTHER" id="PTHR30126">
    <property type="entry name" value="HTH-TYPE TRANSCRIPTIONAL REGULATOR"/>
    <property type="match status" value="1"/>
</dbReference>
<dbReference type="Pfam" id="PF00126">
    <property type="entry name" value="HTH_1"/>
    <property type="match status" value="1"/>
</dbReference>
<dbReference type="AlphaFoldDB" id="A0A8I1MD04"/>
<reference evidence="6" key="1">
    <citation type="submission" date="2020-12" db="EMBL/GenBank/DDBJ databases">
        <title>PHA producing bacteria isolated from mangrove.</title>
        <authorList>
            <person name="Zheng W."/>
            <person name="Yu S."/>
            <person name="Huang Y."/>
        </authorList>
    </citation>
    <scope>NUCLEOTIDE SEQUENCE</scope>
    <source>
        <strain evidence="6">GN22-4</strain>
    </source>
</reference>
<evidence type="ECO:0000259" key="5">
    <source>
        <dbReference type="PROSITE" id="PS50931"/>
    </source>
</evidence>
<dbReference type="Pfam" id="PF03466">
    <property type="entry name" value="LysR_substrate"/>
    <property type="match status" value="1"/>
</dbReference>
<dbReference type="PRINTS" id="PR00039">
    <property type="entry name" value="HTHLYSR"/>
</dbReference>
<dbReference type="PROSITE" id="PS50931">
    <property type="entry name" value="HTH_LYSR"/>
    <property type="match status" value="1"/>
</dbReference>
<dbReference type="InterPro" id="IPR000847">
    <property type="entry name" value="LysR_HTH_N"/>
</dbReference>
<evidence type="ECO:0000313" key="7">
    <source>
        <dbReference type="Proteomes" id="UP000664578"/>
    </source>
</evidence>
<comment type="caution">
    <text evidence="6">The sequence shown here is derived from an EMBL/GenBank/DDBJ whole genome shotgun (WGS) entry which is preliminary data.</text>
</comment>
<accession>A0A8I1MD04</accession>
<dbReference type="InterPro" id="IPR036390">
    <property type="entry name" value="WH_DNA-bd_sf"/>
</dbReference>
<dbReference type="EMBL" id="JAEMWV010000002">
    <property type="protein sequence ID" value="MBN8250905.1"/>
    <property type="molecule type" value="Genomic_DNA"/>
</dbReference>
<evidence type="ECO:0000256" key="3">
    <source>
        <dbReference type="ARBA" id="ARBA00023125"/>
    </source>
</evidence>
<dbReference type="Gene3D" id="1.10.10.10">
    <property type="entry name" value="Winged helix-like DNA-binding domain superfamily/Winged helix DNA-binding domain"/>
    <property type="match status" value="1"/>
</dbReference>
<evidence type="ECO:0000313" key="6">
    <source>
        <dbReference type="EMBL" id="MBN8250905.1"/>
    </source>
</evidence>
<dbReference type="Proteomes" id="UP000664578">
    <property type="component" value="Unassembled WGS sequence"/>
</dbReference>
<evidence type="ECO:0000256" key="2">
    <source>
        <dbReference type="ARBA" id="ARBA00023015"/>
    </source>
</evidence>
<gene>
    <name evidence="6" type="ORF">JF537_04840</name>
</gene>
<evidence type="ECO:0000256" key="4">
    <source>
        <dbReference type="ARBA" id="ARBA00023163"/>
    </source>
</evidence>
<organism evidence="6 7">
    <name type="scientific">Priestia flexa</name>
    <dbReference type="NCBI Taxonomy" id="86664"/>
    <lineage>
        <taxon>Bacteria</taxon>
        <taxon>Bacillati</taxon>
        <taxon>Bacillota</taxon>
        <taxon>Bacilli</taxon>
        <taxon>Bacillales</taxon>
        <taxon>Bacillaceae</taxon>
        <taxon>Priestia</taxon>
    </lineage>
</organism>
<dbReference type="InterPro" id="IPR036388">
    <property type="entry name" value="WH-like_DNA-bd_sf"/>
</dbReference>
<dbReference type="GeneID" id="93681421"/>
<evidence type="ECO:0000256" key="1">
    <source>
        <dbReference type="ARBA" id="ARBA00009437"/>
    </source>
</evidence>
<dbReference type="SUPFAM" id="SSF46785">
    <property type="entry name" value="Winged helix' DNA-binding domain"/>
    <property type="match status" value="1"/>
</dbReference>
<keyword evidence="4" id="KW-0804">Transcription</keyword>
<keyword evidence="3" id="KW-0238">DNA-binding</keyword>
<dbReference type="GO" id="GO:0000976">
    <property type="term" value="F:transcription cis-regulatory region binding"/>
    <property type="evidence" value="ECO:0007669"/>
    <property type="project" value="TreeGrafter"/>
</dbReference>
<feature type="domain" description="HTH lysR-type" evidence="5">
    <location>
        <begin position="1"/>
        <end position="58"/>
    </location>
</feature>
<dbReference type="GO" id="GO:0003700">
    <property type="term" value="F:DNA-binding transcription factor activity"/>
    <property type="evidence" value="ECO:0007669"/>
    <property type="project" value="InterPro"/>
</dbReference>
<comment type="similarity">
    <text evidence="1">Belongs to the LysR transcriptional regulatory family.</text>
</comment>
<sequence length="293" mass="34347">MDEKDWIALKILFEERNISRASERLYISQPALTYRLKNLEKDFGTSLFFKTKKGIEFTSEGIYLAEYAQDMLAELQKTKDYMLNMKQEVRGTLRLGVSSNFAQYRLPKLLKKFSLQYPHVQFNVNTGWSTDIMNLLDTSAVQLGILRGNYDWYGVKSLLTKERLCLISKTELTIEELPSRPFINYKTDSSLKNLINDWWHDQFAEPPRVTMETDRQETCKEMVKNDLGFSILPEICLQPSDNLFVYGLSYKNDEPVLRNTWLMYHQDVLNLSTVKHFIDFLNRETANISPFNL</sequence>
<dbReference type="SUPFAM" id="SSF53850">
    <property type="entry name" value="Periplasmic binding protein-like II"/>
    <property type="match status" value="1"/>
</dbReference>